<comment type="function">
    <text evidence="2">Removes the formyl group from the N-terminal Met of newly synthesized proteins. Requires at least a dipeptide for an efficient rate of reaction. N-terminal L-methionine is a prerequisite for activity but the enzyme has broad specificity at other positions.</text>
</comment>
<dbReference type="HAMAP" id="MF_00163">
    <property type="entry name" value="Pep_deformylase"/>
    <property type="match status" value="1"/>
</dbReference>
<feature type="binding site" evidence="2">
    <location>
        <position position="94"/>
    </location>
    <ligand>
        <name>Fe cation</name>
        <dbReference type="ChEBI" id="CHEBI:24875"/>
    </ligand>
</feature>
<feature type="active site" evidence="2">
    <location>
        <position position="137"/>
    </location>
</feature>
<keyword evidence="2" id="KW-0408">Iron</keyword>
<dbReference type="PIRSF" id="PIRSF004749">
    <property type="entry name" value="Pep_def"/>
    <property type="match status" value="1"/>
</dbReference>
<dbReference type="InterPro" id="IPR036821">
    <property type="entry name" value="Peptide_deformylase_sf"/>
</dbReference>
<evidence type="ECO:0000313" key="3">
    <source>
        <dbReference type="EMBL" id="GLQ17468.1"/>
    </source>
</evidence>
<evidence type="ECO:0000256" key="1">
    <source>
        <dbReference type="ARBA" id="ARBA00010759"/>
    </source>
</evidence>
<sequence length="171" mass="19363">MAIRPILHIPTPCLREVAAPVVEINDEIKTLVTDMFDTMYDAPGVGLAAPQIGVMHRVIVMDPAGEEEDRAPLAMINPDIKWFSEELRVHQEGCLSIPEYYEDVERPDLCRVAFLDIDGKSHELECEGLLSTIVQHEVDHLNGKLFIDYLSRLKRERVTKKFQKLAKRAAG</sequence>
<name>A0ABQ5USC2_9HYPH</name>
<comment type="catalytic activity">
    <reaction evidence="2">
        <text>N-terminal N-formyl-L-methionyl-[peptide] + H2O = N-terminal L-methionyl-[peptide] + formate</text>
        <dbReference type="Rhea" id="RHEA:24420"/>
        <dbReference type="Rhea" id="RHEA-COMP:10639"/>
        <dbReference type="Rhea" id="RHEA-COMP:10640"/>
        <dbReference type="ChEBI" id="CHEBI:15377"/>
        <dbReference type="ChEBI" id="CHEBI:15740"/>
        <dbReference type="ChEBI" id="CHEBI:49298"/>
        <dbReference type="ChEBI" id="CHEBI:64731"/>
        <dbReference type="EC" id="3.5.1.88"/>
    </reaction>
</comment>
<dbReference type="Gene3D" id="3.90.45.10">
    <property type="entry name" value="Peptide deformylase"/>
    <property type="match status" value="1"/>
</dbReference>
<keyword evidence="2" id="KW-0479">Metal-binding</keyword>
<proteinExistence type="inferred from homology"/>
<reference evidence="3" key="1">
    <citation type="journal article" date="2014" name="Int. J. Syst. Evol. Microbiol.">
        <title>Complete genome of a new Firmicutes species belonging to the dominant human colonic microbiota ('Ruminococcus bicirculans') reveals two chromosomes and a selective capacity to utilize plant glucans.</title>
        <authorList>
            <consortium name="NISC Comparative Sequencing Program"/>
            <person name="Wegmann U."/>
            <person name="Louis P."/>
            <person name="Goesmann A."/>
            <person name="Henrissat B."/>
            <person name="Duncan S.H."/>
            <person name="Flint H.J."/>
        </authorList>
    </citation>
    <scope>NUCLEOTIDE SEQUENCE</scope>
    <source>
        <strain evidence="3">NBRC 107169</strain>
    </source>
</reference>
<protein>
    <recommendedName>
        <fullName evidence="2">Peptide deformylase</fullName>
        <shortName evidence="2">PDF</shortName>
        <ecNumber evidence="2">3.5.1.88</ecNumber>
    </recommendedName>
    <alternativeName>
        <fullName evidence="2">Polypeptide deformylase</fullName>
    </alternativeName>
</protein>
<gene>
    <name evidence="2 3" type="primary">def</name>
    <name evidence="3" type="ORF">GCM10007879_17170</name>
</gene>
<organism evidence="3 4">
    <name type="scientific">Maritalea porphyrae</name>
    <dbReference type="NCBI Taxonomy" id="880732"/>
    <lineage>
        <taxon>Bacteria</taxon>
        <taxon>Pseudomonadati</taxon>
        <taxon>Pseudomonadota</taxon>
        <taxon>Alphaproteobacteria</taxon>
        <taxon>Hyphomicrobiales</taxon>
        <taxon>Devosiaceae</taxon>
        <taxon>Maritalea</taxon>
    </lineage>
</organism>
<dbReference type="Proteomes" id="UP001161405">
    <property type="component" value="Unassembled WGS sequence"/>
</dbReference>
<feature type="binding site" evidence="2">
    <location>
        <position position="136"/>
    </location>
    <ligand>
        <name>Fe cation</name>
        <dbReference type="ChEBI" id="CHEBI:24875"/>
    </ligand>
</feature>
<dbReference type="NCBIfam" id="TIGR00079">
    <property type="entry name" value="pept_deformyl"/>
    <property type="match status" value="1"/>
</dbReference>
<comment type="similarity">
    <text evidence="1 2">Belongs to the polypeptide deformylase family.</text>
</comment>
<dbReference type="NCBIfam" id="NF001159">
    <property type="entry name" value="PRK00150.1-3"/>
    <property type="match status" value="1"/>
</dbReference>
<reference evidence="3" key="2">
    <citation type="submission" date="2023-01" db="EMBL/GenBank/DDBJ databases">
        <title>Draft genome sequence of Maritalea porphyrae strain NBRC 107169.</title>
        <authorList>
            <person name="Sun Q."/>
            <person name="Mori K."/>
        </authorList>
    </citation>
    <scope>NUCLEOTIDE SEQUENCE</scope>
    <source>
        <strain evidence="3">NBRC 107169</strain>
    </source>
</reference>
<dbReference type="Pfam" id="PF01327">
    <property type="entry name" value="Pep_deformylase"/>
    <property type="match status" value="1"/>
</dbReference>
<keyword evidence="4" id="KW-1185">Reference proteome</keyword>
<comment type="caution">
    <text evidence="3">The sequence shown here is derived from an EMBL/GenBank/DDBJ whole genome shotgun (WGS) entry which is preliminary data.</text>
</comment>
<feature type="binding site" evidence="2">
    <location>
        <position position="140"/>
    </location>
    <ligand>
        <name>Fe cation</name>
        <dbReference type="ChEBI" id="CHEBI:24875"/>
    </ligand>
</feature>
<evidence type="ECO:0000256" key="2">
    <source>
        <dbReference type="HAMAP-Rule" id="MF_00163"/>
    </source>
</evidence>
<dbReference type="CDD" id="cd00487">
    <property type="entry name" value="Pep_deformylase"/>
    <property type="match status" value="1"/>
</dbReference>
<keyword evidence="2" id="KW-0378">Hydrolase</keyword>
<accession>A0ABQ5USC2</accession>
<dbReference type="PRINTS" id="PR01576">
    <property type="entry name" value="PDEFORMYLASE"/>
</dbReference>
<dbReference type="RefSeq" id="WP_284363642.1">
    <property type="nucleotide sequence ID" value="NZ_BSNI01000002.1"/>
</dbReference>
<comment type="cofactor">
    <cofactor evidence="2">
        <name>Fe(2+)</name>
        <dbReference type="ChEBI" id="CHEBI:29033"/>
    </cofactor>
    <text evidence="2">Binds 1 Fe(2+) ion.</text>
</comment>
<evidence type="ECO:0000313" key="4">
    <source>
        <dbReference type="Proteomes" id="UP001161405"/>
    </source>
</evidence>
<dbReference type="InterPro" id="IPR023635">
    <property type="entry name" value="Peptide_deformylase"/>
</dbReference>
<dbReference type="PANTHER" id="PTHR10458">
    <property type="entry name" value="PEPTIDE DEFORMYLASE"/>
    <property type="match status" value="1"/>
</dbReference>
<dbReference type="SUPFAM" id="SSF56420">
    <property type="entry name" value="Peptide deformylase"/>
    <property type="match status" value="1"/>
</dbReference>
<keyword evidence="2" id="KW-0648">Protein biosynthesis</keyword>
<dbReference type="PANTHER" id="PTHR10458:SF22">
    <property type="entry name" value="PEPTIDE DEFORMYLASE"/>
    <property type="match status" value="1"/>
</dbReference>
<dbReference type="EC" id="3.5.1.88" evidence="2"/>
<dbReference type="EMBL" id="BSNI01000002">
    <property type="protein sequence ID" value="GLQ17468.1"/>
    <property type="molecule type" value="Genomic_DNA"/>
</dbReference>